<name>A0A1H7VML9_9FLAO</name>
<feature type="chain" id="PRO_5011634215" evidence="1">
    <location>
        <begin position="22"/>
        <end position="401"/>
    </location>
</feature>
<dbReference type="InterPro" id="IPR021109">
    <property type="entry name" value="Peptidase_aspartic_dom_sf"/>
</dbReference>
<dbReference type="GO" id="GO:0008233">
    <property type="term" value="F:peptidase activity"/>
    <property type="evidence" value="ECO:0007669"/>
    <property type="project" value="UniProtKB-KW"/>
</dbReference>
<dbReference type="InterPro" id="IPR034122">
    <property type="entry name" value="Retropepsin-like_bacterial"/>
</dbReference>
<proteinExistence type="predicted"/>
<evidence type="ECO:0000313" key="2">
    <source>
        <dbReference type="EMBL" id="SEM10037.1"/>
    </source>
</evidence>
<evidence type="ECO:0000313" key="3">
    <source>
        <dbReference type="Proteomes" id="UP000199450"/>
    </source>
</evidence>
<feature type="signal peptide" evidence="1">
    <location>
        <begin position="1"/>
        <end position="21"/>
    </location>
</feature>
<dbReference type="STRING" id="295069.SAMN05421856_10196"/>
<organism evidence="2 3">
    <name type="scientific">Chryseobacterium taichungense</name>
    <dbReference type="NCBI Taxonomy" id="295069"/>
    <lineage>
        <taxon>Bacteria</taxon>
        <taxon>Pseudomonadati</taxon>
        <taxon>Bacteroidota</taxon>
        <taxon>Flavobacteriia</taxon>
        <taxon>Flavobacteriales</taxon>
        <taxon>Weeksellaceae</taxon>
        <taxon>Chryseobacterium group</taxon>
        <taxon>Chryseobacterium</taxon>
    </lineage>
</organism>
<reference evidence="3" key="1">
    <citation type="submission" date="2016-10" db="EMBL/GenBank/DDBJ databases">
        <authorList>
            <person name="Varghese N."/>
            <person name="Submissions S."/>
        </authorList>
    </citation>
    <scope>NUCLEOTIDE SEQUENCE [LARGE SCALE GENOMIC DNA]</scope>
    <source>
        <strain evidence="3">DSM 17453</strain>
    </source>
</reference>
<dbReference type="AlphaFoldDB" id="A0A1H7VML9"/>
<protein>
    <submittedName>
        <fullName evidence="2">Gag-polyprotein putative aspartyl protease</fullName>
    </submittedName>
</protein>
<dbReference type="Gene3D" id="2.40.70.10">
    <property type="entry name" value="Acid Proteases"/>
    <property type="match status" value="1"/>
</dbReference>
<accession>A0A1H7VML9</accession>
<dbReference type="EMBL" id="FOBV01000001">
    <property type="protein sequence ID" value="SEM10037.1"/>
    <property type="molecule type" value="Genomic_DNA"/>
</dbReference>
<gene>
    <name evidence="2" type="ORF">SAMN05421856_10196</name>
</gene>
<keyword evidence="1" id="KW-0732">Signal</keyword>
<dbReference type="Pfam" id="PF13975">
    <property type="entry name" value="gag-asp_proteas"/>
    <property type="match status" value="1"/>
</dbReference>
<dbReference type="CDD" id="cd05483">
    <property type="entry name" value="retropepsin_like_bacteria"/>
    <property type="match status" value="1"/>
</dbReference>
<keyword evidence="2" id="KW-0378">Hydrolase</keyword>
<keyword evidence="2" id="KW-0645">Protease</keyword>
<evidence type="ECO:0000256" key="1">
    <source>
        <dbReference type="SAM" id="SignalP"/>
    </source>
</evidence>
<sequence length="401" mass="45388">MNKNKHFLIAFLMLYTSLLFGQEPFTLNQGFSENKNYVATIPYTEIAGKLIINVSINNQNRKFILDTGAATVISENLFKELHPKVLQTVNVSDSSGKTDSLPIVSLSQVTINSISFKDIPAIVSKESKIIFECFGVDGFIGSNLLRNSAIQFDEKTKTITITDKPNLLNLDKKDAGKMELSSSQSDPYVWIKLKNEKGDVATEKILFDTGDDGFYRLSINAYKHIIKDVNVFEVKAKSTGSFTAGIHGSAEDTENYMINIPLMEVNNMKFKNVITKTTYTDASRFGSGILKYGKITLDYINKKFYVQPFQNTYEISLQKQQWPIDPVLNNDKFVVGIIWDQTLSQKIKKGDEIIKFDNMDYQKMNSCDITKSNKEIDKQKAIIELKDAQTGQIKEVELNKY</sequence>
<dbReference type="Proteomes" id="UP000199450">
    <property type="component" value="Unassembled WGS sequence"/>
</dbReference>
<keyword evidence="3" id="KW-1185">Reference proteome</keyword>
<dbReference type="GO" id="GO:0006508">
    <property type="term" value="P:proteolysis"/>
    <property type="evidence" value="ECO:0007669"/>
    <property type="project" value="UniProtKB-KW"/>
</dbReference>
<dbReference type="OrthoDB" id="5166556at2"/>
<dbReference type="SUPFAM" id="SSF50630">
    <property type="entry name" value="Acid proteases"/>
    <property type="match status" value="1"/>
</dbReference>
<dbReference type="RefSeq" id="WP_089997898.1">
    <property type="nucleotide sequence ID" value="NZ_FOBV01000001.1"/>
</dbReference>